<evidence type="ECO:0000256" key="3">
    <source>
        <dbReference type="ARBA" id="ARBA00022679"/>
    </source>
</evidence>
<dbReference type="InterPro" id="IPR002213">
    <property type="entry name" value="UDP_glucos_trans"/>
</dbReference>
<evidence type="ECO:0008006" key="7">
    <source>
        <dbReference type="Google" id="ProtNLM"/>
    </source>
</evidence>
<dbReference type="CDD" id="cd03784">
    <property type="entry name" value="GT1_Gtf-like"/>
    <property type="match status" value="1"/>
</dbReference>
<dbReference type="Proteomes" id="UP000837857">
    <property type="component" value="Chromosome 7"/>
</dbReference>
<keyword evidence="3" id="KW-0808">Transferase</keyword>
<sequence>MKTSSFILFLVYSCVNTSKGSHVLVVFPVPGKSHSILGNSIVNILLDAGHQVTYVTPFPLETNNTKLKNADISSILFDMSDNERLNIEKMAGNQKPSHWILHVGSMFAAKALRHSAVQEILNDPRSAFDVVIAEWFYSGLLAPLAAVYECPLIWYSSGDVSWQSLRMVHEASSPAYSVDLQSSAAPAAPFTSGDKIRQLMLQVYLSGWIFYLTNYVEKPEYRKIFSAPLLLRGRPVADYESIAYNASLLLINSHPPLGQNVPLPRSAKYIGGHHLSSTPRPLPLDLKRLLDESTQGVVYFSMGSNLKARDLPESMKRELLTMFGMLEQTVLWKLEEDLEDVPSNVHILEWAPQESILTHENLILVISHGGLLTITEATHHGVPMIGIPIYGDQFVNVDLVVQRGCGLRVDYSNDLPNKIREAVDEIISNSSYRFNAKSVSSVFRRRLASPQKELLHWVELVIYTRGAEFLRSPALSIPTLQRLHFDVLLLIVSLLWFLSKVVNVIKAHFNQEDGADVTKKDD</sequence>
<feature type="signal peptide" evidence="4">
    <location>
        <begin position="1"/>
        <end position="20"/>
    </location>
</feature>
<keyword evidence="2" id="KW-0328">Glycosyltransferase</keyword>
<feature type="non-terminal residue" evidence="5">
    <location>
        <position position="1"/>
    </location>
</feature>
<keyword evidence="6" id="KW-1185">Reference proteome</keyword>
<name>A0ABN8J621_9NEOP</name>
<evidence type="ECO:0000256" key="1">
    <source>
        <dbReference type="ARBA" id="ARBA00009995"/>
    </source>
</evidence>
<feature type="chain" id="PRO_5045509011" description="UDP-glycosyltransferase" evidence="4">
    <location>
        <begin position="21"/>
        <end position="522"/>
    </location>
</feature>
<dbReference type="PANTHER" id="PTHR48043:SF159">
    <property type="entry name" value="EG:EG0003.4 PROTEIN-RELATED"/>
    <property type="match status" value="1"/>
</dbReference>
<comment type="similarity">
    <text evidence="1">Belongs to the UDP-glycosyltransferase family.</text>
</comment>
<evidence type="ECO:0000313" key="5">
    <source>
        <dbReference type="EMBL" id="CAH2074784.1"/>
    </source>
</evidence>
<dbReference type="PANTHER" id="PTHR48043">
    <property type="entry name" value="EG:EG0003.4 PROTEIN-RELATED"/>
    <property type="match status" value="1"/>
</dbReference>
<reference evidence="5" key="1">
    <citation type="submission" date="2022-03" db="EMBL/GenBank/DDBJ databases">
        <authorList>
            <person name="Martin H S."/>
        </authorList>
    </citation>
    <scope>NUCLEOTIDE SEQUENCE</scope>
</reference>
<evidence type="ECO:0000256" key="4">
    <source>
        <dbReference type="SAM" id="SignalP"/>
    </source>
</evidence>
<proteinExistence type="inferred from homology"/>
<protein>
    <recommendedName>
        <fullName evidence="7">UDP-glycosyltransferase</fullName>
    </recommendedName>
</protein>
<dbReference type="InterPro" id="IPR050271">
    <property type="entry name" value="UDP-glycosyltransferase"/>
</dbReference>
<organism evidence="5 6">
    <name type="scientific">Iphiclides podalirius</name>
    <name type="common">scarce swallowtail</name>
    <dbReference type="NCBI Taxonomy" id="110791"/>
    <lineage>
        <taxon>Eukaryota</taxon>
        <taxon>Metazoa</taxon>
        <taxon>Ecdysozoa</taxon>
        <taxon>Arthropoda</taxon>
        <taxon>Hexapoda</taxon>
        <taxon>Insecta</taxon>
        <taxon>Pterygota</taxon>
        <taxon>Neoptera</taxon>
        <taxon>Endopterygota</taxon>
        <taxon>Lepidoptera</taxon>
        <taxon>Glossata</taxon>
        <taxon>Ditrysia</taxon>
        <taxon>Papilionoidea</taxon>
        <taxon>Papilionidae</taxon>
        <taxon>Papilioninae</taxon>
        <taxon>Iphiclides</taxon>
    </lineage>
</organism>
<dbReference type="Gene3D" id="3.40.50.2000">
    <property type="entry name" value="Glycogen Phosphorylase B"/>
    <property type="match status" value="2"/>
</dbReference>
<dbReference type="Pfam" id="PF00201">
    <property type="entry name" value="UDPGT"/>
    <property type="match status" value="1"/>
</dbReference>
<accession>A0ABN8J621</accession>
<gene>
    <name evidence="5" type="ORF">IPOD504_LOCUS16267</name>
</gene>
<dbReference type="SUPFAM" id="SSF53756">
    <property type="entry name" value="UDP-Glycosyltransferase/glycogen phosphorylase"/>
    <property type="match status" value="1"/>
</dbReference>
<dbReference type="EMBL" id="OW152819">
    <property type="protein sequence ID" value="CAH2074784.1"/>
    <property type="molecule type" value="Genomic_DNA"/>
</dbReference>
<evidence type="ECO:0000313" key="6">
    <source>
        <dbReference type="Proteomes" id="UP000837857"/>
    </source>
</evidence>
<evidence type="ECO:0000256" key="2">
    <source>
        <dbReference type="ARBA" id="ARBA00022676"/>
    </source>
</evidence>
<keyword evidence="4" id="KW-0732">Signal</keyword>